<evidence type="ECO:0000313" key="1">
    <source>
        <dbReference type="EMBL" id="KAJ9109627.1"/>
    </source>
</evidence>
<sequence>MPQLQVGDQIPEGVKFNYIPIDLQQVHQEDALACAQPLVFDLDKQLAKLDKDSNVLLVAVPGAFTPTCTENHIPPYLENLVKLKEKNNVALIIIVSTNDAFVLNAWAKLLLRDVKPTGKEPQLVFASDGGAQFSQKFDLSVDATARGMGIRTARYAIAFSKDRRVKYVGKEVDRSVRYSGVEAVVAKL</sequence>
<organism evidence="1 2">
    <name type="scientific">Naganishia cerealis</name>
    <dbReference type="NCBI Taxonomy" id="610337"/>
    <lineage>
        <taxon>Eukaryota</taxon>
        <taxon>Fungi</taxon>
        <taxon>Dikarya</taxon>
        <taxon>Basidiomycota</taxon>
        <taxon>Agaricomycotina</taxon>
        <taxon>Tremellomycetes</taxon>
        <taxon>Filobasidiales</taxon>
        <taxon>Filobasidiaceae</taxon>
        <taxon>Naganishia</taxon>
    </lineage>
</organism>
<comment type="caution">
    <text evidence="1">The sequence shown here is derived from an EMBL/GenBank/DDBJ whole genome shotgun (WGS) entry which is preliminary data.</text>
</comment>
<evidence type="ECO:0000313" key="2">
    <source>
        <dbReference type="Proteomes" id="UP001241377"/>
    </source>
</evidence>
<name>A0ACC2WDA5_9TREE</name>
<dbReference type="EMBL" id="JASBWR010000017">
    <property type="protein sequence ID" value="KAJ9109627.1"/>
    <property type="molecule type" value="Genomic_DNA"/>
</dbReference>
<gene>
    <name evidence="1" type="ORF">QFC19_002068</name>
</gene>
<reference evidence="1" key="1">
    <citation type="submission" date="2023-04" db="EMBL/GenBank/DDBJ databases">
        <title>Draft Genome sequencing of Naganishia species isolated from polar environments using Oxford Nanopore Technology.</title>
        <authorList>
            <person name="Leo P."/>
            <person name="Venkateswaran K."/>
        </authorList>
    </citation>
    <scope>NUCLEOTIDE SEQUENCE</scope>
    <source>
        <strain evidence="1">MNA-CCFEE 5261</strain>
    </source>
</reference>
<dbReference type="Proteomes" id="UP001241377">
    <property type="component" value="Unassembled WGS sequence"/>
</dbReference>
<accession>A0ACC2WDA5</accession>
<keyword evidence="2" id="KW-1185">Reference proteome</keyword>
<protein>
    <submittedName>
        <fullName evidence="1">Uncharacterized protein</fullName>
    </submittedName>
</protein>
<proteinExistence type="predicted"/>